<dbReference type="InterPro" id="IPR036291">
    <property type="entry name" value="NAD(P)-bd_dom_sf"/>
</dbReference>
<proteinExistence type="predicted"/>
<evidence type="ECO:0000313" key="5">
    <source>
        <dbReference type="Proteomes" id="UP000199137"/>
    </source>
</evidence>
<dbReference type="Gene3D" id="3.90.180.10">
    <property type="entry name" value="Medium-chain alcohol dehydrogenases, catalytic domain"/>
    <property type="match status" value="1"/>
</dbReference>
<dbReference type="SUPFAM" id="SSF50129">
    <property type="entry name" value="GroES-like"/>
    <property type="match status" value="1"/>
</dbReference>
<evidence type="ECO:0000259" key="3">
    <source>
        <dbReference type="SMART" id="SM00829"/>
    </source>
</evidence>
<dbReference type="InterPro" id="IPR013149">
    <property type="entry name" value="ADH-like_C"/>
</dbReference>
<dbReference type="Proteomes" id="UP000199137">
    <property type="component" value="Unassembled WGS sequence"/>
</dbReference>
<dbReference type="InterPro" id="IPR011032">
    <property type="entry name" value="GroES-like_sf"/>
</dbReference>
<dbReference type="OrthoDB" id="9792162at2"/>
<dbReference type="AlphaFoldDB" id="A0A1I5VJ46"/>
<dbReference type="Pfam" id="PF00107">
    <property type="entry name" value="ADH_zinc_N"/>
    <property type="match status" value="1"/>
</dbReference>
<dbReference type="PANTHER" id="PTHR48106">
    <property type="entry name" value="QUINONE OXIDOREDUCTASE PIG3-RELATED"/>
    <property type="match status" value="1"/>
</dbReference>
<dbReference type="GO" id="GO:0070402">
    <property type="term" value="F:NADPH binding"/>
    <property type="evidence" value="ECO:0007669"/>
    <property type="project" value="TreeGrafter"/>
</dbReference>
<dbReference type="InterPro" id="IPR013154">
    <property type="entry name" value="ADH-like_N"/>
</dbReference>
<dbReference type="EMBL" id="FOWC01000008">
    <property type="protein sequence ID" value="SFQ07490.1"/>
    <property type="molecule type" value="Genomic_DNA"/>
</dbReference>
<reference evidence="4 5" key="1">
    <citation type="submission" date="2016-10" db="EMBL/GenBank/DDBJ databases">
        <authorList>
            <person name="de Groot N.N."/>
        </authorList>
    </citation>
    <scope>NUCLEOTIDE SEQUENCE [LARGE SCALE GENOMIC DNA]</scope>
    <source>
        <strain evidence="4 5">DSM 44637</strain>
    </source>
</reference>
<organism evidence="4 5">
    <name type="scientific">Amycolatopsis rubida</name>
    <dbReference type="NCBI Taxonomy" id="112413"/>
    <lineage>
        <taxon>Bacteria</taxon>
        <taxon>Bacillati</taxon>
        <taxon>Actinomycetota</taxon>
        <taxon>Actinomycetes</taxon>
        <taxon>Pseudonocardiales</taxon>
        <taxon>Pseudonocardiaceae</taxon>
        <taxon>Amycolatopsis</taxon>
    </lineage>
</organism>
<evidence type="ECO:0000256" key="1">
    <source>
        <dbReference type="ARBA" id="ARBA00022857"/>
    </source>
</evidence>
<dbReference type="PANTHER" id="PTHR48106:SF2">
    <property type="entry name" value="ZN2+-BINDING DEHYDROGENASE"/>
    <property type="match status" value="1"/>
</dbReference>
<keyword evidence="2" id="KW-0560">Oxidoreductase</keyword>
<gene>
    <name evidence="4" type="ORF">SAMN05421854_108376</name>
</gene>
<dbReference type="SMART" id="SM00829">
    <property type="entry name" value="PKS_ER"/>
    <property type="match status" value="1"/>
</dbReference>
<dbReference type="STRING" id="112413.SAMN05421854_108376"/>
<evidence type="ECO:0000256" key="2">
    <source>
        <dbReference type="ARBA" id="ARBA00023002"/>
    </source>
</evidence>
<keyword evidence="1" id="KW-0521">NADP</keyword>
<dbReference type="GO" id="GO:0016651">
    <property type="term" value="F:oxidoreductase activity, acting on NAD(P)H"/>
    <property type="evidence" value="ECO:0007669"/>
    <property type="project" value="TreeGrafter"/>
</dbReference>
<dbReference type="RefSeq" id="WP_093575313.1">
    <property type="nucleotide sequence ID" value="NZ_FOWC01000008.1"/>
</dbReference>
<protein>
    <submittedName>
        <fullName evidence="4">NADPH:quinone reductase</fullName>
    </submittedName>
</protein>
<sequence length="322" mass="34896">MRSVVFTRTGPPPCVVTVVDRPRPHPDDGEVLVRLRARPINPSDELFIRGRYGRAPDLPAVPGFEGAGTIEETRAAGRRAGQRVAVSAIGTWQEYIAVPEEEAIPVPDWLADELACQLTINPLTSLLLVRQLALRPGQWLLITAAASALSRMILHLAHRNGIRCVCVVRNARHSDALTRAGAETVVNLASESLADRVREVTGGLGLHGALDAVGGRTGNAAVRCVRPGGQIIVYGMLDGGAINVTPHELVFADITVRGFWLPRHLDRLTADARAELTEHAVGLLGTTGFTPRIAATYRLHEVRQALEHVRRYDRHGKVILTG</sequence>
<dbReference type="CDD" id="cd05282">
    <property type="entry name" value="ETR_like"/>
    <property type="match status" value="1"/>
</dbReference>
<evidence type="ECO:0000313" key="4">
    <source>
        <dbReference type="EMBL" id="SFQ07490.1"/>
    </source>
</evidence>
<dbReference type="SUPFAM" id="SSF51735">
    <property type="entry name" value="NAD(P)-binding Rossmann-fold domains"/>
    <property type="match status" value="1"/>
</dbReference>
<feature type="domain" description="Enoyl reductase (ER)" evidence="3">
    <location>
        <begin position="10"/>
        <end position="320"/>
    </location>
</feature>
<dbReference type="InterPro" id="IPR020843">
    <property type="entry name" value="ER"/>
</dbReference>
<accession>A0A1I5VJ46</accession>
<dbReference type="Gene3D" id="3.40.50.720">
    <property type="entry name" value="NAD(P)-binding Rossmann-like Domain"/>
    <property type="match status" value="1"/>
</dbReference>
<dbReference type="Pfam" id="PF08240">
    <property type="entry name" value="ADH_N"/>
    <property type="match status" value="1"/>
</dbReference>
<name>A0A1I5VJ46_9PSEU</name>